<dbReference type="HAMAP" id="MF_00061">
    <property type="entry name" value="IspE"/>
    <property type="match status" value="1"/>
</dbReference>
<dbReference type="PIRSF" id="PIRSF010376">
    <property type="entry name" value="IspE"/>
    <property type="match status" value="1"/>
</dbReference>
<dbReference type="PANTHER" id="PTHR43527:SF2">
    <property type="entry name" value="4-DIPHOSPHOCYTIDYL-2-C-METHYL-D-ERYTHRITOL KINASE, CHLOROPLASTIC"/>
    <property type="match status" value="1"/>
</dbReference>
<dbReference type="EC" id="2.7.1.148" evidence="2 9"/>
<evidence type="ECO:0000256" key="9">
    <source>
        <dbReference type="HAMAP-Rule" id="MF_00061"/>
    </source>
</evidence>
<proteinExistence type="inferred from homology"/>
<comment type="caution">
    <text evidence="12">The sequence shown here is derived from an EMBL/GenBank/DDBJ whole genome shotgun (WGS) entry which is preliminary data.</text>
</comment>
<dbReference type="Proteomes" id="UP001519289">
    <property type="component" value="Unassembled WGS sequence"/>
</dbReference>
<evidence type="ECO:0000259" key="10">
    <source>
        <dbReference type="Pfam" id="PF00288"/>
    </source>
</evidence>
<dbReference type="NCBIfam" id="TIGR00154">
    <property type="entry name" value="ispE"/>
    <property type="match status" value="1"/>
</dbReference>
<reference evidence="12 13" key="1">
    <citation type="submission" date="2021-03" db="EMBL/GenBank/DDBJ databases">
        <title>Genomic Encyclopedia of Type Strains, Phase IV (KMG-IV): sequencing the most valuable type-strain genomes for metagenomic binning, comparative biology and taxonomic classification.</title>
        <authorList>
            <person name="Goeker M."/>
        </authorList>
    </citation>
    <scope>NUCLEOTIDE SEQUENCE [LARGE SCALE GENOMIC DNA]</scope>
    <source>
        <strain evidence="12 13">DSM 27138</strain>
    </source>
</reference>
<feature type="active site" evidence="9">
    <location>
        <position position="142"/>
    </location>
</feature>
<dbReference type="InterPro" id="IPR014721">
    <property type="entry name" value="Ribsml_uS5_D2-typ_fold_subgr"/>
</dbReference>
<feature type="domain" description="GHMP kinase N-terminal" evidence="10">
    <location>
        <begin position="72"/>
        <end position="149"/>
    </location>
</feature>
<gene>
    <name evidence="9" type="primary">ispE</name>
    <name evidence="12" type="ORF">J2Z79_003350</name>
</gene>
<keyword evidence="5 9" id="KW-0547">Nucleotide-binding</keyword>
<dbReference type="SUPFAM" id="SSF54211">
    <property type="entry name" value="Ribosomal protein S5 domain 2-like"/>
    <property type="match status" value="1"/>
</dbReference>
<dbReference type="RefSeq" id="WP_209468009.1">
    <property type="nucleotide sequence ID" value="NZ_JAGGLG010000038.1"/>
</dbReference>
<keyword evidence="9" id="KW-0414">Isoprene biosynthesis</keyword>
<comment type="pathway">
    <text evidence="9">Isoprenoid biosynthesis; isopentenyl diphosphate biosynthesis via DXP pathway; isopentenyl diphosphate from 1-deoxy-D-xylulose 5-phosphate: step 3/6.</text>
</comment>
<evidence type="ECO:0000256" key="2">
    <source>
        <dbReference type="ARBA" id="ARBA00012052"/>
    </source>
</evidence>
<comment type="catalytic activity">
    <reaction evidence="9">
        <text>4-CDP-2-C-methyl-D-erythritol + ATP = 4-CDP-2-C-methyl-D-erythritol 2-phosphate + ADP + H(+)</text>
        <dbReference type="Rhea" id="RHEA:18437"/>
        <dbReference type="ChEBI" id="CHEBI:15378"/>
        <dbReference type="ChEBI" id="CHEBI:30616"/>
        <dbReference type="ChEBI" id="CHEBI:57823"/>
        <dbReference type="ChEBI" id="CHEBI:57919"/>
        <dbReference type="ChEBI" id="CHEBI:456216"/>
        <dbReference type="EC" id="2.7.1.148"/>
    </reaction>
</comment>
<dbReference type="InterPro" id="IPR006204">
    <property type="entry name" value="GHMP_kinase_N_dom"/>
</dbReference>
<dbReference type="PANTHER" id="PTHR43527">
    <property type="entry name" value="4-DIPHOSPHOCYTIDYL-2-C-METHYL-D-ERYTHRITOL KINASE, CHLOROPLASTIC"/>
    <property type="match status" value="1"/>
</dbReference>
<keyword evidence="4 9" id="KW-0808">Transferase</keyword>
<dbReference type="EMBL" id="JAGGLG010000038">
    <property type="protein sequence ID" value="MBP2019908.1"/>
    <property type="molecule type" value="Genomic_DNA"/>
</dbReference>
<evidence type="ECO:0000256" key="7">
    <source>
        <dbReference type="ARBA" id="ARBA00022840"/>
    </source>
</evidence>
<dbReference type="Pfam" id="PF08544">
    <property type="entry name" value="GHMP_kinases_C"/>
    <property type="match status" value="1"/>
</dbReference>
<protein>
    <recommendedName>
        <fullName evidence="3 9">4-diphosphocytidyl-2-C-methyl-D-erythritol kinase</fullName>
        <shortName evidence="9">CMK</shortName>
        <ecNumber evidence="2 9">2.7.1.148</ecNumber>
    </recommendedName>
    <alternativeName>
        <fullName evidence="8 9">4-(cytidine-5'-diphospho)-2-C-methyl-D-erythritol kinase</fullName>
    </alternativeName>
</protein>
<name>A0ABS4JWL9_9FIRM</name>
<evidence type="ECO:0000256" key="8">
    <source>
        <dbReference type="ARBA" id="ARBA00032554"/>
    </source>
</evidence>
<dbReference type="SUPFAM" id="SSF55060">
    <property type="entry name" value="GHMP Kinase, C-terminal domain"/>
    <property type="match status" value="1"/>
</dbReference>
<dbReference type="InterPro" id="IPR013750">
    <property type="entry name" value="GHMP_kinase_C_dom"/>
</dbReference>
<comment type="function">
    <text evidence="9">Catalyzes the phosphorylation of the position 2 hydroxy group of 4-diphosphocytidyl-2C-methyl-D-erythritol.</text>
</comment>
<evidence type="ECO:0000256" key="1">
    <source>
        <dbReference type="ARBA" id="ARBA00009684"/>
    </source>
</evidence>
<sequence length="300" mass="31761">MHTAAAARLELQCCAKVNLTLDVLDRRPEDGYHYIRTIMVPISLSDRLVLEPTPDGITLESDPAVTGRVEENLAYRAGVLLQRATGYRGGARIALRKAIPVAGGLAGGSTDAAGVLVGLNRLWGTGLSDEELVRLALQLGSDVPFFVHSRPARVEGIGERITPIRLAEPLWLVIATPDVAKSTGRVYALFDQLPSVSPRPDTAAMEQALATGDLPGVAQRLCNVFEQVMLPRHPEIALLKEAMLAGGAYGALMSGAGPTVLGLVPDEAAGAALLERIRPLARAAWLVRTPPSAACASDRC</sequence>
<evidence type="ECO:0000259" key="11">
    <source>
        <dbReference type="Pfam" id="PF08544"/>
    </source>
</evidence>
<comment type="similarity">
    <text evidence="1 9">Belongs to the GHMP kinase family. IspE subfamily.</text>
</comment>
<evidence type="ECO:0000256" key="3">
    <source>
        <dbReference type="ARBA" id="ARBA00017473"/>
    </source>
</evidence>
<evidence type="ECO:0000313" key="12">
    <source>
        <dbReference type="EMBL" id="MBP2019908.1"/>
    </source>
</evidence>
<dbReference type="InterPro" id="IPR004424">
    <property type="entry name" value="IspE"/>
</dbReference>
<keyword evidence="7 9" id="KW-0067">ATP-binding</keyword>
<feature type="active site" evidence="9">
    <location>
        <position position="16"/>
    </location>
</feature>
<dbReference type="Gene3D" id="3.30.70.890">
    <property type="entry name" value="GHMP kinase, C-terminal domain"/>
    <property type="match status" value="1"/>
</dbReference>
<organism evidence="12 13">
    <name type="scientific">Symbiobacterium terraclitae</name>
    <dbReference type="NCBI Taxonomy" id="557451"/>
    <lineage>
        <taxon>Bacteria</taxon>
        <taxon>Bacillati</taxon>
        <taxon>Bacillota</taxon>
        <taxon>Clostridia</taxon>
        <taxon>Eubacteriales</taxon>
        <taxon>Symbiobacteriaceae</taxon>
        <taxon>Symbiobacterium</taxon>
    </lineage>
</organism>
<dbReference type="InterPro" id="IPR020568">
    <property type="entry name" value="Ribosomal_Su5_D2-typ_SF"/>
</dbReference>
<evidence type="ECO:0000256" key="5">
    <source>
        <dbReference type="ARBA" id="ARBA00022741"/>
    </source>
</evidence>
<accession>A0ABS4JWL9</accession>
<dbReference type="InterPro" id="IPR036554">
    <property type="entry name" value="GHMP_kinase_C_sf"/>
</dbReference>
<keyword evidence="13" id="KW-1185">Reference proteome</keyword>
<dbReference type="GO" id="GO:0050515">
    <property type="term" value="F:4-(cytidine 5'-diphospho)-2-C-methyl-D-erythritol kinase activity"/>
    <property type="evidence" value="ECO:0007669"/>
    <property type="project" value="UniProtKB-EC"/>
</dbReference>
<dbReference type="Gene3D" id="3.30.230.10">
    <property type="match status" value="1"/>
</dbReference>
<keyword evidence="6 9" id="KW-0418">Kinase</keyword>
<evidence type="ECO:0000256" key="4">
    <source>
        <dbReference type="ARBA" id="ARBA00022679"/>
    </source>
</evidence>
<feature type="domain" description="GHMP kinase C-terminal" evidence="11">
    <location>
        <begin position="206"/>
        <end position="277"/>
    </location>
</feature>
<evidence type="ECO:0000256" key="6">
    <source>
        <dbReference type="ARBA" id="ARBA00022777"/>
    </source>
</evidence>
<feature type="binding site" evidence="9">
    <location>
        <begin position="100"/>
        <end position="110"/>
    </location>
    <ligand>
        <name>ATP</name>
        <dbReference type="ChEBI" id="CHEBI:30616"/>
    </ligand>
</feature>
<dbReference type="Pfam" id="PF00288">
    <property type="entry name" value="GHMP_kinases_N"/>
    <property type="match status" value="1"/>
</dbReference>
<evidence type="ECO:0000313" key="13">
    <source>
        <dbReference type="Proteomes" id="UP001519289"/>
    </source>
</evidence>